<proteinExistence type="inferred from homology"/>
<dbReference type="EMBL" id="NFEZ01000004">
    <property type="protein sequence ID" value="PLT46300.1"/>
    <property type="molecule type" value="Genomic_DNA"/>
</dbReference>
<accession>A0A2N5N7M2</accession>
<sequence>MDRNADQAEGRPVGLTADAGWQIGVRRTLGASAERIWRHLTGTEAGLALWLGDARPRELEPGSELVSSEGIESRFVVVKPGRQLRLRWRLPEWDEPATLQIRLLPSGEGRTAVSFHQERLAGPAERELMKRRWEQALGALRDALEDGRAGDGESG</sequence>
<organism evidence="3 4">
    <name type="scientific">Paenibacillus pasadenensis</name>
    <dbReference type="NCBI Taxonomy" id="217090"/>
    <lineage>
        <taxon>Bacteria</taxon>
        <taxon>Bacillati</taxon>
        <taxon>Bacillota</taxon>
        <taxon>Bacilli</taxon>
        <taxon>Bacillales</taxon>
        <taxon>Paenibacillaceae</taxon>
        <taxon>Paenibacillus</taxon>
    </lineage>
</organism>
<dbReference type="RefSeq" id="WP_101809274.1">
    <property type="nucleotide sequence ID" value="NZ_NFEZ01000004.1"/>
</dbReference>
<dbReference type="Proteomes" id="UP000234789">
    <property type="component" value="Unassembled WGS sequence"/>
</dbReference>
<comment type="caution">
    <text evidence="3">The sequence shown here is derived from an EMBL/GenBank/DDBJ whole genome shotgun (WGS) entry which is preliminary data.</text>
</comment>
<evidence type="ECO:0000313" key="4">
    <source>
        <dbReference type="Proteomes" id="UP000234789"/>
    </source>
</evidence>
<dbReference type="CDD" id="cd07814">
    <property type="entry name" value="SRPBCC_CalC_Aha1-like"/>
    <property type="match status" value="1"/>
</dbReference>
<dbReference type="SUPFAM" id="SSF55961">
    <property type="entry name" value="Bet v1-like"/>
    <property type="match status" value="1"/>
</dbReference>
<dbReference type="InterPro" id="IPR013538">
    <property type="entry name" value="ASHA1/2-like_C"/>
</dbReference>
<name>A0A2N5N7M2_9BACL</name>
<evidence type="ECO:0000259" key="2">
    <source>
        <dbReference type="Pfam" id="PF08327"/>
    </source>
</evidence>
<dbReference type="AlphaFoldDB" id="A0A2N5N7M2"/>
<feature type="domain" description="Activator of Hsp90 ATPase homologue 1/2-like C-terminal" evidence="2">
    <location>
        <begin position="31"/>
        <end position="145"/>
    </location>
</feature>
<dbReference type="InterPro" id="IPR023393">
    <property type="entry name" value="START-like_dom_sf"/>
</dbReference>
<reference evidence="3 4" key="1">
    <citation type="submission" date="2017-05" db="EMBL/GenBank/DDBJ databases">
        <title>Functional genome analysis of Paenibacillus pasadenensis strain R16: insights on endophytic life style and antifungal activity.</title>
        <authorList>
            <person name="Passera A."/>
            <person name="Marcolungo L."/>
            <person name="Casati P."/>
            <person name="Brasca M."/>
            <person name="Quaglino F."/>
            <person name="Delledonne M."/>
        </authorList>
    </citation>
    <scope>NUCLEOTIDE SEQUENCE [LARGE SCALE GENOMIC DNA]</scope>
    <source>
        <strain evidence="3 4">R16</strain>
    </source>
</reference>
<dbReference type="Gene3D" id="3.30.530.20">
    <property type="match status" value="1"/>
</dbReference>
<gene>
    <name evidence="3" type="ORF">B8V81_4731</name>
</gene>
<dbReference type="Pfam" id="PF08327">
    <property type="entry name" value="AHSA1"/>
    <property type="match status" value="1"/>
</dbReference>
<evidence type="ECO:0000313" key="3">
    <source>
        <dbReference type="EMBL" id="PLT46300.1"/>
    </source>
</evidence>
<comment type="similarity">
    <text evidence="1">Belongs to the AHA1 family.</text>
</comment>
<keyword evidence="4" id="KW-1185">Reference proteome</keyword>
<evidence type="ECO:0000256" key="1">
    <source>
        <dbReference type="ARBA" id="ARBA00006817"/>
    </source>
</evidence>
<protein>
    <recommendedName>
        <fullName evidence="2">Activator of Hsp90 ATPase homologue 1/2-like C-terminal domain-containing protein</fullName>
    </recommendedName>
</protein>